<protein>
    <submittedName>
        <fullName evidence="1">Uncharacterized protein</fullName>
    </submittedName>
</protein>
<evidence type="ECO:0000313" key="2">
    <source>
        <dbReference type="Proteomes" id="UP000811365"/>
    </source>
</evidence>
<reference evidence="1" key="1">
    <citation type="submission" date="2021-02" db="EMBL/GenBank/DDBJ databases">
        <title>Infant gut strain persistence is associated with maternal origin, phylogeny, and functional potential including surface adhesion and iron acquisition.</title>
        <authorList>
            <person name="Lou Y.C."/>
        </authorList>
    </citation>
    <scope>NUCLEOTIDE SEQUENCE</scope>
    <source>
        <strain evidence="1">L2_039_000G1_dasL2_039_000G1_maxbin2.maxbin.077</strain>
    </source>
</reference>
<sequence>MSAQTKYGYSTPIGAAGGIVDVAPHQIDTFLNEEENGVLKFGAGVVQGSKPGVNIALPKKAATAAKFEGITTNNRTTEYDLEGKLAVRKGAAVGVMRYGKIYGRVAEGVEPAYGDSVYLITEGEEAGCFTNEAGTPASGEGHQGDPATIAVKARFVGGVDTNAQIAPIELFNQAQA</sequence>
<proteinExistence type="predicted"/>
<comment type="caution">
    <text evidence="1">The sequence shown here is derived from an EMBL/GenBank/DDBJ whole genome shotgun (WGS) entry which is preliminary data.</text>
</comment>
<dbReference type="EMBL" id="JAGZYH010000019">
    <property type="protein sequence ID" value="MBS6621763.1"/>
    <property type="molecule type" value="Genomic_DNA"/>
</dbReference>
<organism evidence="1 2">
    <name type="scientific">Faecalibacterium prausnitzii</name>
    <dbReference type="NCBI Taxonomy" id="853"/>
    <lineage>
        <taxon>Bacteria</taxon>
        <taxon>Bacillati</taxon>
        <taxon>Bacillota</taxon>
        <taxon>Clostridia</taxon>
        <taxon>Eubacteriales</taxon>
        <taxon>Oscillospiraceae</taxon>
        <taxon>Faecalibacterium</taxon>
    </lineage>
</organism>
<dbReference type="AlphaFoldDB" id="A0A9E1LY09"/>
<evidence type="ECO:0000313" key="1">
    <source>
        <dbReference type="EMBL" id="MBS6621763.1"/>
    </source>
</evidence>
<gene>
    <name evidence="1" type="ORF">KH315_06310</name>
</gene>
<dbReference type="Proteomes" id="UP000811365">
    <property type="component" value="Unassembled WGS sequence"/>
</dbReference>
<accession>A0A9E1LY09</accession>
<dbReference type="Pfam" id="PF22758">
    <property type="entry name" value="Phage_cement"/>
    <property type="match status" value="1"/>
</dbReference>
<dbReference type="InterPro" id="IPR054438">
    <property type="entry name" value="Struct_cement_gp24/gp6"/>
</dbReference>
<name>A0A9E1LY09_9FIRM</name>